<reference evidence="1 2" key="1">
    <citation type="submission" date="2015-04" db="EMBL/GenBank/DDBJ databases">
        <title>Lasius niger genome sequencing.</title>
        <authorList>
            <person name="Konorov E.A."/>
            <person name="Nikitin M.A."/>
            <person name="Kirill M.V."/>
            <person name="Chang P."/>
        </authorList>
    </citation>
    <scope>NUCLEOTIDE SEQUENCE [LARGE SCALE GENOMIC DNA]</scope>
    <source>
        <tissue evidence="1">Whole</tissue>
    </source>
</reference>
<proteinExistence type="predicted"/>
<protein>
    <submittedName>
        <fullName evidence="1">Craniofacial development protein 2-like protein</fullName>
    </submittedName>
</protein>
<dbReference type="OrthoDB" id="7693421at2759"/>
<keyword evidence="2" id="KW-1185">Reference proteome</keyword>
<organism evidence="1 2">
    <name type="scientific">Lasius niger</name>
    <name type="common">Black garden ant</name>
    <dbReference type="NCBI Taxonomy" id="67767"/>
    <lineage>
        <taxon>Eukaryota</taxon>
        <taxon>Metazoa</taxon>
        <taxon>Ecdysozoa</taxon>
        <taxon>Arthropoda</taxon>
        <taxon>Hexapoda</taxon>
        <taxon>Insecta</taxon>
        <taxon>Pterygota</taxon>
        <taxon>Neoptera</taxon>
        <taxon>Endopterygota</taxon>
        <taxon>Hymenoptera</taxon>
        <taxon>Apocrita</taxon>
        <taxon>Aculeata</taxon>
        <taxon>Formicoidea</taxon>
        <taxon>Formicidae</taxon>
        <taxon>Formicinae</taxon>
        <taxon>Lasius</taxon>
        <taxon>Lasius</taxon>
    </lineage>
</organism>
<dbReference type="Proteomes" id="UP000036403">
    <property type="component" value="Unassembled WGS sequence"/>
</dbReference>
<dbReference type="AlphaFoldDB" id="A0A0J7KK58"/>
<dbReference type="PaxDb" id="67767-A0A0J7KK58"/>
<dbReference type="STRING" id="67767.A0A0J7KK58"/>
<gene>
    <name evidence="1" type="ORF">RF55_9614</name>
</gene>
<comment type="caution">
    <text evidence="1">The sequence shown here is derived from an EMBL/GenBank/DDBJ whole genome shotgun (WGS) entry which is preliminary data.</text>
</comment>
<dbReference type="EMBL" id="LBMM01006440">
    <property type="protein sequence ID" value="KMQ90604.1"/>
    <property type="molecule type" value="Genomic_DNA"/>
</dbReference>
<sequence length="211" mass="24461">MIVGSSGYLNSVRARGVKPIMVGNSMVPFSESVKYLGMTISCTLDWNEHVSGCMKRVNMTLHRLKVCKRLLPTSVREVLVISLINPLIDYGCLVYNSLSKEQNLKLQRAYNSCVRMIFNVNRMDQITPYFTKLRWLKIDRRREYFLGMFVYRLLGTGRPKYLLQKLTYRTHLAVRTTRVSSSILSLPQCRTETFKRSFLYIYGIYGSGVLE</sequence>
<evidence type="ECO:0000313" key="2">
    <source>
        <dbReference type="Proteomes" id="UP000036403"/>
    </source>
</evidence>
<evidence type="ECO:0000313" key="1">
    <source>
        <dbReference type="EMBL" id="KMQ90604.1"/>
    </source>
</evidence>
<accession>A0A0J7KK58</accession>
<name>A0A0J7KK58_LASNI</name>